<evidence type="ECO:0000256" key="1">
    <source>
        <dbReference type="ARBA" id="ARBA00005054"/>
    </source>
</evidence>
<sequence>MRIAVFASGNGMNFEMLVKASQEPTFPAEIVCVVCDRATAKVIDRARKLEIACYVVEPKHFATKSDYEKQVLYYMQEQQIDWIVLAGYMRLIGPDLLRPYTNKIINLHPSLLPEFIGKDSIQRAFEARVAYSGITIHYIDAGMDTGPVIFQKQVPLYEQDTLEQFETRIHQVEHQYYPKIIHSLLKGENIS</sequence>
<evidence type="ECO:0000259" key="5">
    <source>
        <dbReference type="Pfam" id="PF00551"/>
    </source>
</evidence>
<dbReference type="InterPro" id="IPR004607">
    <property type="entry name" value="GART"/>
</dbReference>
<dbReference type="EMBL" id="ASWO01000005">
    <property type="protein sequence ID" value="EOT84019.1"/>
    <property type="molecule type" value="Genomic_DNA"/>
</dbReference>
<dbReference type="PATRIC" id="fig|1140003.3.peg.890"/>
<evidence type="ECO:0000256" key="3">
    <source>
        <dbReference type="ARBA" id="ARBA00022755"/>
    </source>
</evidence>
<feature type="binding site" evidence="4">
    <location>
        <position position="106"/>
    </location>
    <ligand>
        <name>(6R)-10-formyltetrahydrofolate</name>
        <dbReference type="ChEBI" id="CHEBI:195366"/>
    </ligand>
</feature>
<accession>S0NRT9</accession>
<gene>
    <name evidence="4" type="primary">purN</name>
    <name evidence="6" type="ORF">I573_01744</name>
</gene>
<comment type="pathway">
    <text evidence="1 4">Purine metabolism; IMP biosynthesis via de novo pathway; N(2)-formyl-N(1)-(5-phospho-D-ribosyl)glycinamide from N(1)-(5-phospho-D-ribosyl)glycinamide (10-formyl THF route): step 1/1.</text>
</comment>
<dbReference type="UniPathway" id="UPA00074">
    <property type="reaction ID" value="UER00126"/>
</dbReference>
<feature type="site" description="Raises pKa of active site His" evidence="4">
    <location>
        <position position="144"/>
    </location>
</feature>
<dbReference type="Gene3D" id="3.40.50.170">
    <property type="entry name" value="Formyl transferase, N-terminal domain"/>
    <property type="match status" value="1"/>
</dbReference>
<comment type="caution">
    <text evidence="4">Lacks conserved residue(s) required for the propagation of feature annotation.</text>
</comment>
<keyword evidence="3 4" id="KW-0658">Purine biosynthesis</keyword>
<comment type="function">
    <text evidence="4">Catalyzes the transfer of a formyl group from 10-formyltetrahydrofolate to 5-phospho-ribosyl-glycinamide (GAR), producing 5-phospho-ribosyl-N-formylglycinamide (FGAR) and tetrahydrofolate.</text>
</comment>
<reference evidence="6 7" key="1">
    <citation type="submission" date="2013-03" db="EMBL/GenBank/DDBJ databases">
        <title>The Genome Sequence of Enterococcus sulfureus ATCC_49903 (PacBio/Illumina hybrid assembly).</title>
        <authorList>
            <consortium name="The Broad Institute Genomics Platform"/>
            <consortium name="The Broad Institute Genome Sequencing Center for Infectious Disease"/>
            <person name="Earl A."/>
            <person name="Russ C."/>
            <person name="Gilmore M."/>
            <person name="Surin D."/>
            <person name="Walker B."/>
            <person name="Young S."/>
            <person name="Zeng Q."/>
            <person name="Gargeya S."/>
            <person name="Fitzgerald M."/>
            <person name="Haas B."/>
            <person name="Abouelleil A."/>
            <person name="Allen A.W."/>
            <person name="Alvarado L."/>
            <person name="Arachchi H.M."/>
            <person name="Berlin A.M."/>
            <person name="Chapman S.B."/>
            <person name="Gainer-Dewar J."/>
            <person name="Goldberg J."/>
            <person name="Griggs A."/>
            <person name="Gujja S."/>
            <person name="Hansen M."/>
            <person name="Howarth C."/>
            <person name="Imamovic A."/>
            <person name="Ireland A."/>
            <person name="Larimer J."/>
            <person name="McCowan C."/>
            <person name="Murphy C."/>
            <person name="Pearson M."/>
            <person name="Poon T.W."/>
            <person name="Priest M."/>
            <person name="Roberts A."/>
            <person name="Saif S."/>
            <person name="Shea T."/>
            <person name="Sisk P."/>
            <person name="Sykes S."/>
            <person name="Wortman J."/>
            <person name="Nusbaum C."/>
            <person name="Birren B."/>
        </authorList>
    </citation>
    <scope>NUCLEOTIDE SEQUENCE [LARGE SCALE GENOMIC DNA]</scope>
    <source>
        <strain evidence="6 7">ATCC 49903</strain>
    </source>
</reference>
<feature type="binding site" evidence="4">
    <location>
        <position position="64"/>
    </location>
    <ligand>
        <name>(6R)-10-formyltetrahydrofolate</name>
        <dbReference type="ChEBI" id="CHEBI:195366"/>
    </ligand>
</feature>
<dbReference type="PANTHER" id="PTHR43369">
    <property type="entry name" value="PHOSPHORIBOSYLGLYCINAMIDE FORMYLTRANSFERASE"/>
    <property type="match status" value="1"/>
</dbReference>
<feature type="binding site" evidence="4">
    <location>
        <begin position="89"/>
        <end position="92"/>
    </location>
    <ligand>
        <name>(6R)-10-formyltetrahydrofolate</name>
        <dbReference type="ChEBI" id="CHEBI:195366"/>
    </ligand>
</feature>
<dbReference type="GO" id="GO:0005829">
    <property type="term" value="C:cytosol"/>
    <property type="evidence" value="ECO:0007669"/>
    <property type="project" value="TreeGrafter"/>
</dbReference>
<proteinExistence type="inferred from homology"/>
<comment type="similarity">
    <text evidence="4">Belongs to the GART family.</text>
</comment>
<dbReference type="AlphaFoldDB" id="S0NRT9"/>
<organism evidence="6 7">
    <name type="scientific">Enterococcus sulfureus ATCC 49903</name>
    <dbReference type="NCBI Taxonomy" id="1140003"/>
    <lineage>
        <taxon>Bacteria</taxon>
        <taxon>Bacillati</taxon>
        <taxon>Bacillota</taxon>
        <taxon>Bacilli</taxon>
        <taxon>Lactobacillales</taxon>
        <taxon>Enterococcaceae</taxon>
        <taxon>Enterococcus</taxon>
    </lineage>
</organism>
<dbReference type="GO" id="GO:0006189">
    <property type="term" value="P:'de novo' IMP biosynthetic process"/>
    <property type="evidence" value="ECO:0007669"/>
    <property type="project" value="UniProtKB-UniRule"/>
</dbReference>
<evidence type="ECO:0000256" key="4">
    <source>
        <dbReference type="HAMAP-Rule" id="MF_01930"/>
    </source>
</evidence>
<keyword evidence="2 4" id="KW-0808">Transferase</keyword>
<dbReference type="NCBIfam" id="TIGR00639">
    <property type="entry name" value="PurN"/>
    <property type="match status" value="1"/>
</dbReference>
<dbReference type="GO" id="GO:0004644">
    <property type="term" value="F:phosphoribosylglycinamide formyltransferase activity"/>
    <property type="evidence" value="ECO:0007669"/>
    <property type="project" value="UniProtKB-UniRule"/>
</dbReference>
<dbReference type="InterPro" id="IPR036477">
    <property type="entry name" value="Formyl_transf_N_sf"/>
</dbReference>
<dbReference type="SUPFAM" id="SSF53328">
    <property type="entry name" value="Formyltransferase"/>
    <property type="match status" value="1"/>
</dbReference>
<comment type="catalytic activity">
    <reaction evidence="4">
        <text>N(1)-(5-phospho-beta-D-ribosyl)glycinamide + (6R)-10-formyltetrahydrofolate = N(2)-formyl-N(1)-(5-phospho-beta-D-ribosyl)glycinamide + (6S)-5,6,7,8-tetrahydrofolate + H(+)</text>
        <dbReference type="Rhea" id="RHEA:15053"/>
        <dbReference type="ChEBI" id="CHEBI:15378"/>
        <dbReference type="ChEBI" id="CHEBI:57453"/>
        <dbReference type="ChEBI" id="CHEBI:143788"/>
        <dbReference type="ChEBI" id="CHEBI:147286"/>
        <dbReference type="ChEBI" id="CHEBI:195366"/>
        <dbReference type="EC" id="2.1.2.2"/>
    </reaction>
</comment>
<dbReference type="Proteomes" id="UP000015961">
    <property type="component" value="Unassembled WGS sequence"/>
</dbReference>
<dbReference type="RefSeq" id="WP_016185386.1">
    <property type="nucleotide sequence ID" value="NZ_ASWO01000005.1"/>
</dbReference>
<dbReference type="EC" id="2.1.2.2" evidence="4"/>
<dbReference type="InterPro" id="IPR002376">
    <property type="entry name" value="Formyl_transf_N"/>
</dbReference>
<evidence type="ECO:0000313" key="6">
    <source>
        <dbReference type="EMBL" id="EOT84019.1"/>
    </source>
</evidence>
<dbReference type="eggNOG" id="COG0299">
    <property type="taxonomic scope" value="Bacteria"/>
</dbReference>
<protein>
    <recommendedName>
        <fullName evidence="4">Phosphoribosylglycinamide formyltransferase</fullName>
        <ecNumber evidence="4">2.1.2.2</ecNumber>
    </recommendedName>
    <alternativeName>
        <fullName evidence="4">5'-phosphoribosylglycinamide transformylase</fullName>
    </alternativeName>
    <alternativeName>
        <fullName evidence="4">GAR transformylase</fullName>
        <shortName evidence="4">GART</shortName>
    </alternativeName>
</protein>
<keyword evidence="7" id="KW-1185">Reference proteome</keyword>
<name>S0NRT9_9ENTE</name>
<dbReference type="PANTHER" id="PTHR43369:SF2">
    <property type="entry name" value="PHOSPHORIBOSYLGLYCINAMIDE FORMYLTRANSFERASE"/>
    <property type="match status" value="1"/>
</dbReference>
<evidence type="ECO:0000256" key="2">
    <source>
        <dbReference type="ARBA" id="ARBA00022679"/>
    </source>
</evidence>
<comment type="caution">
    <text evidence="6">The sequence shown here is derived from an EMBL/GenBank/DDBJ whole genome shotgun (WGS) entry which is preliminary data.</text>
</comment>
<dbReference type="CDD" id="cd08645">
    <property type="entry name" value="FMT_core_GART"/>
    <property type="match status" value="1"/>
</dbReference>
<dbReference type="STRING" id="1140003.OMY_00934"/>
<feature type="domain" description="Formyl transferase N-terminal" evidence="5">
    <location>
        <begin position="1"/>
        <end position="180"/>
    </location>
</feature>
<evidence type="ECO:0000313" key="7">
    <source>
        <dbReference type="Proteomes" id="UP000015961"/>
    </source>
</evidence>
<feature type="active site" description="Proton donor" evidence="4">
    <location>
        <position position="108"/>
    </location>
</feature>
<dbReference type="Pfam" id="PF00551">
    <property type="entry name" value="Formyl_trans_N"/>
    <property type="match status" value="1"/>
</dbReference>
<dbReference type="OrthoDB" id="9806170at2"/>
<dbReference type="HAMAP" id="MF_01930">
    <property type="entry name" value="PurN"/>
    <property type="match status" value="1"/>
</dbReference>